<organism evidence="1 2">
    <name type="scientific">Cymbomonas tetramitiformis</name>
    <dbReference type="NCBI Taxonomy" id="36881"/>
    <lineage>
        <taxon>Eukaryota</taxon>
        <taxon>Viridiplantae</taxon>
        <taxon>Chlorophyta</taxon>
        <taxon>Pyramimonadophyceae</taxon>
        <taxon>Pyramimonadales</taxon>
        <taxon>Pyramimonadaceae</taxon>
        <taxon>Cymbomonas</taxon>
    </lineage>
</organism>
<accession>A0AAE0C5Q8</accession>
<dbReference type="Proteomes" id="UP001190700">
    <property type="component" value="Unassembled WGS sequence"/>
</dbReference>
<reference evidence="1 2" key="1">
    <citation type="journal article" date="2015" name="Genome Biol. Evol.">
        <title>Comparative Genomics of a Bacterivorous Green Alga Reveals Evolutionary Causalities and Consequences of Phago-Mixotrophic Mode of Nutrition.</title>
        <authorList>
            <person name="Burns J.A."/>
            <person name="Paasch A."/>
            <person name="Narechania A."/>
            <person name="Kim E."/>
        </authorList>
    </citation>
    <scope>NUCLEOTIDE SEQUENCE [LARGE SCALE GENOMIC DNA]</scope>
    <source>
        <strain evidence="1 2">PLY_AMNH</strain>
    </source>
</reference>
<evidence type="ECO:0000313" key="2">
    <source>
        <dbReference type="Proteomes" id="UP001190700"/>
    </source>
</evidence>
<keyword evidence="2" id="KW-1185">Reference proteome</keyword>
<sequence>MVITVVEFGHVVQSKRAILGDATETDLCSRTDFDRSDVYCAVLWALAFGRFVFLKRQRRAEEVTYDPSATIGSVDASSERSDDRLSFILFLVYLYQLVRILAGARFSHCALGGWGELDSNTAAVLTDALYFGCAHFLADTCVRFTNDIYY</sequence>
<protein>
    <submittedName>
        <fullName evidence="1">Uncharacterized protein</fullName>
    </submittedName>
</protein>
<dbReference type="EMBL" id="LGRX02027670">
    <property type="protein sequence ID" value="KAK3248951.1"/>
    <property type="molecule type" value="Genomic_DNA"/>
</dbReference>
<dbReference type="AlphaFoldDB" id="A0AAE0C5Q8"/>
<name>A0AAE0C5Q8_9CHLO</name>
<comment type="caution">
    <text evidence="1">The sequence shown here is derived from an EMBL/GenBank/DDBJ whole genome shotgun (WGS) entry which is preliminary data.</text>
</comment>
<gene>
    <name evidence="1" type="ORF">CYMTET_41601</name>
</gene>
<evidence type="ECO:0000313" key="1">
    <source>
        <dbReference type="EMBL" id="KAK3248951.1"/>
    </source>
</evidence>
<proteinExistence type="predicted"/>